<gene>
    <name evidence="2" type="ORF">QJS10_CPA01g02441</name>
</gene>
<dbReference type="EMBL" id="JAUJYO010000001">
    <property type="protein sequence ID" value="KAK1324666.1"/>
    <property type="molecule type" value="Genomic_DNA"/>
</dbReference>
<dbReference type="AlphaFoldDB" id="A0AAV9FF70"/>
<evidence type="ECO:0000313" key="3">
    <source>
        <dbReference type="Proteomes" id="UP001180020"/>
    </source>
</evidence>
<feature type="compositionally biased region" description="Low complexity" evidence="1">
    <location>
        <begin position="32"/>
        <end position="57"/>
    </location>
</feature>
<reference evidence="2" key="2">
    <citation type="submission" date="2023-06" db="EMBL/GenBank/DDBJ databases">
        <authorList>
            <person name="Ma L."/>
            <person name="Liu K.-W."/>
            <person name="Li Z."/>
            <person name="Hsiao Y.-Y."/>
            <person name="Qi Y."/>
            <person name="Fu T."/>
            <person name="Tang G."/>
            <person name="Zhang D."/>
            <person name="Sun W.-H."/>
            <person name="Liu D.-K."/>
            <person name="Li Y."/>
            <person name="Chen G.-Z."/>
            <person name="Liu X.-D."/>
            <person name="Liao X.-Y."/>
            <person name="Jiang Y.-T."/>
            <person name="Yu X."/>
            <person name="Hao Y."/>
            <person name="Huang J."/>
            <person name="Zhao X.-W."/>
            <person name="Ke S."/>
            <person name="Chen Y.-Y."/>
            <person name="Wu W.-L."/>
            <person name="Hsu J.-L."/>
            <person name="Lin Y.-F."/>
            <person name="Huang M.-D."/>
            <person name="Li C.-Y."/>
            <person name="Huang L."/>
            <person name="Wang Z.-W."/>
            <person name="Zhao X."/>
            <person name="Zhong W.-Y."/>
            <person name="Peng D.-H."/>
            <person name="Ahmad S."/>
            <person name="Lan S."/>
            <person name="Zhang J.-S."/>
            <person name="Tsai W.-C."/>
            <person name="Van De Peer Y."/>
            <person name="Liu Z.-J."/>
        </authorList>
    </citation>
    <scope>NUCLEOTIDE SEQUENCE</scope>
    <source>
        <strain evidence="2">CP</strain>
        <tissue evidence="2">Leaves</tissue>
    </source>
</reference>
<evidence type="ECO:0000256" key="1">
    <source>
        <dbReference type="SAM" id="MobiDB-lite"/>
    </source>
</evidence>
<sequence>MSGDVNNEVNGSGVNVCRGWRQECRWIEDCDSSTSRNSRRNSGYTYSSTTSNCSSSKKVNKSPIWDSIGRHCVEQSKNELEKSCFEAFQMPKKIPVQR</sequence>
<organism evidence="2 3">
    <name type="scientific">Acorus calamus</name>
    <name type="common">Sweet flag</name>
    <dbReference type="NCBI Taxonomy" id="4465"/>
    <lineage>
        <taxon>Eukaryota</taxon>
        <taxon>Viridiplantae</taxon>
        <taxon>Streptophyta</taxon>
        <taxon>Embryophyta</taxon>
        <taxon>Tracheophyta</taxon>
        <taxon>Spermatophyta</taxon>
        <taxon>Magnoliopsida</taxon>
        <taxon>Liliopsida</taxon>
        <taxon>Acoraceae</taxon>
        <taxon>Acorus</taxon>
    </lineage>
</organism>
<reference evidence="2" key="1">
    <citation type="journal article" date="2023" name="Nat. Commun.">
        <title>Diploid and tetraploid genomes of Acorus and the evolution of monocots.</title>
        <authorList>
            <person name="Ma L."/>
            <person name="Liu K.W."/>
            <person name="Li Z."/>
            <person name="Hsiao Y.Y."/>
            <person name="Qi Y."/>
            <person name="Fu T."/>
            <person name="Tang G.D."/>
            <person name="Zhang D."/>
            <person name="Sun W.H."/>
            <person name="Liu D.K."/>
            <person name="Li Y."/>
            <person name="Chen G.Z."/>
            <person name="Liu X.D."/>
            <person name="Liao X.Y."/>
            <person name="Jiang Y.T."/>
            <person name="Yu X."/>
            <person name="Hao Y."/>
            <person name="Huang J."/>
            <person name="Zhao X.W."/>
            <person name="Ke S."/>
            <person name="Chen Y.Y."/>
            <person name="Wu W.L."/>
            <person name="Hsu J.L."/>
            <person name="Lin Y.F."/>
            <person name="Huang M.D."/>
            <person name="Li C.Y."/>
            <person name="Huang L."/>
            <person name="Wang Z.W."/>
            <person name="Zhao X."/>
            <person name="Zhong W.Y."/>
            <person name="Peng D.H."/>
            <person name="Ahmad S."/>
            <person name="Lan S."/>
            <person name="Zhang J.S."/>
            <person name="Tsai W.C."/>
            <person name="Van de Peer Y."/>
            <person name="Liu Z.J."/>
        </authorList>
    </citation>
    <scope>NUCLEOTIDE SEQUENCE</scope>
    <source>
        <strain evidence="2">CP</strain>
    </source>
</reference>
<name>A0AAV9FF70_ACOCL</name>
<proteinExistence type="predicted"/>
<evidence type="ECO:0000313" key="2">
    <source>
        <dbReference type="EMBL" id="KAK1324666.1"/>
    </source>
</evidence>
<keyword evidence="3" id="KW-1185">Reference proteome</keyword>
<protein>
    <submittedName>
        <fullName evidence="2">Uncharacterized protein</fullName>
    </submittedName>
</protein>
<accession>A0AAV9FF70</accession>
<comment type="caution">
    <text evidence="2">The sequence shown here is derived from an EMBL/GenBank/DDBJ whole genome shotgun (WGS) entry which is preliminary data.</text>
</comment>
<feature type="region of interest" description="Disordered" evidence="1">
    <location>
        <begin position="31"/>
        <end position="60"/>
    </location>
</feature>
<dbReference type="Proteomes" id="UP001180020">
    <property type="component" value="Unassembled WGS sequence"/>
</dbReference>